<gene>
    <name evidence="3" type="ORF">EDD33_3429</name>
</gene>
<dbReference type="Pfam" id="PF14667">
    <property type="entry name" value="Polysacc_synt_C"/>
    <property type="match status" value="1"/>
</dbReference>
<dbReference type="AlphaFoldDB" id="A0A3N2CYM2"/>
<dbReference type="InterPro" id="IPR036291">
    <property type="entry name" value="NAD(P)-bd_dom_sf"/>
</dbReference>
<evidence type="ECO:0000313" key="3">
    <source>
        <dbReference type="EMBL" id="ROR92538.1"/>
    </source>
</evidence>
<comment type="caution">
    <text evidence="3">The sequence shown here is derived from an EMBL/GenBank/DDBJ whole genome shotgun (WGS) entry which is preliminary data.</text>
</comment>
<dbReference type="EMBL" id="RKHO01000001">
    <property type="protein sequence ID" value="ROR92538.1"/>
    <property type="molecule type" value="Genomic_DNA"/>
</dbReference>
<dbReference type="InterPro" id="IPR001509">
    <property type="entry name" value="Epimerase_deHydtase"/>
</dbReference>
<dbReference type="Pfam" id="PF01370">
    <property type="entry name" value="Epimerase"/>
    <property type="match status" value="1"/>
</dbReference>
<proteinExistence type="predicted"/>
<protein>
    <submittedName>
        <fullName evidence="3">UDP-2-acetamido-2,6-beta-L-arabino-hexul-4-ose reductase</fullName>
    </submittedName>
</protein>
<keyword evidence="4" id="KW-1185">Reference proteome</keyword>
<dbReference type="Gene3D" id="2.60.120.10">
    <property type="entry name" value="Jelly Rolls"/>
    <property type="match status" value="1"/>
</dbReference>
<dbReference type="Gene3D" id="3.40.50.720">
    <property type="entry name" value="NAD(P)-binding Rossmann-like Domain"/>
    <property type="match status" value="1"/>
</dbReference>
<evidence type="ECO:0000313" key="4">
    <source>
        <dbReference type="Proteomes" id="UP000281738"/>
    </source>
</evidence>
<dbReference type="SUPFAM" id="SSF51735">
    <property type="entry name" value="NAD(P)-binding Rossmann-fold domains"/>
    <property type="match status" value="1"/>
</dbReference>
<sequence>MVRICITGGFGFLGWHTACRLRALHGIEPVRLGRADVADPRRLAAAVSASDVVLHLAGVNRAEEPTAVEQGNINLADALAAALRASPRPVDVVYANSVHASLDNPYGRGKARAATLLADAARSTGGSFADVLLPNLFGEHGRAHYNSFVATFAAEVARGGSPVVTADREVGLLHVQQAAAALLDSVGDDEQRVVEGEPHLISGVLASLQATHALYAGRGEVPPLTTPFEVDLFNTYRAASFPQMWPVAPTVHADNRGALVEAVRSHGGTGQAFVSTTLPGMVRGDHYHLRKVERFMVVHGTAEIRLRRLLHDEVVSFTVTGSSPAYVDMPTLWVHNIRNIGDDELVTMFWSDQLLDPRDPDQYAERVDTT</sequence>
<organism evidence="3 4">
    <name type="scientific">Nocardioides aurantiacus</name>
    <dbReference type="NCBI Taxonomy" id="86796"/>
    <lineage>
        <taxon>Bacteria</taxon>
        <taxon>Bacillati</taxon>
        <taxon>Actinomycetota</taxon>
        <taxon>Actinomycetes</taxon>
        <taxon>Propionibacteriales</taxon>
        <taxon>Nocardioidaceae</taxon>
        <taxon>Nocardioides</taxon>
    </lineage>
</organism>
<accession>A0A3N2CYM2</accession>
<dbReference type="InterPro" id="IPR029303">
    <property type="entry name" value="CapF_C"/>
</dbReference>
<reference evidence="3 4" key="1">
    <citation type="submission" date="2018-11" db="EMBL/GenBank/DDBJ databases">
        <title>Sequencing the genomes of 1000 actinobacteria strains.</title>
        <authorList>
            <person name="Klenk H.-P."/>
        </authorList>
    </citation>
    <scope>NUCLEOTIDE SEQUENCE [LARGE SCALE GENOMIC DNA]</scope>
    <source>
        <strain evidence="3 4">DSM 12652</strain>
    </source>
</reference>
<dbReference type="InterPro" id="IPR011051">
    <property type="entry name" value="RmlC_Cupin_sf"/>
</dbReference>
<evidence type="ECO:0000259" key="2">
    <source>
        <dbReference type="Pfam" id="PF14667"/>
    </source>
</evidence>
<dbReference type="InterPro" id="IPR014710">
    <property type="entry name" value="RmlC-like_jellyroll"/>
</dbReference>
<evidence type="ECO:0000259" key="1">
    <source>
        <dbReference type="Pfam" id="PF01370"/>
    </source>
</evidence>
<feature type="domain" description="NAD-dependent epimerase/dehydratase" evidence="1">
    <location>
        <begin position="4"/>
        <end position="182"/>
    </location>
</feature>
<dbReference type="Proteomes" id="UP000281738">
    <property type="component" value="Unassembled WGS sequence"/>
</dbReference>
<feature type="domain" description="Capsular polysaccharide assembling protein CapF C-terminal" evidence="2">
    <location>
        <begin position="252"/>
        <end position="363"/>
    </location>
</feature>
<name>A0A3N2CYM2_9ACTN</name>
<dbReference type="SUPFAM" id="SSF51182">
    <property type="entry name" value="RmlC-like cupins"/>
    <property type="match status" value="1"/>
</dbReference>